<evidence type="ECO:0000313" key="2">
    <source>
        <dbReference type="Proteomes" id="UP001229421"/>
    </source>
</evidence>
<keyword evidence="2" id="KW-1185">Reference proteome</keyword>
<accession>A0AAD8KAZ2</accession>
<reference evidence="1" key="1">
    <citation type="journal article" date="2023" name="bioRxiv">
        <title>Improved chromosome-level genome assembly for marigold (Tagetes erecta).</title>
        <authorList>
            <person name="Jiang F."/>
            <person name="Yuan L."/>
            <person name="Wang S."/>
            <person name="Wang H."/>
            <person name="Xu D."/>
            <person name="Wang A."/>
            <person name="Fan W."/>
        </authorList>
    </citation>
    <scope>NUCLEOTIDE SEQUENCE</scope>
    <source>
        <strain evidence="1">WSJ</strain>
        <tissue evidence="1">Leaf</tissue>
    </source>
</reference>
<dbReference type="AlphaFoldDB" id="A0AAD8KAZ2"/>
<evidence type="ECO:0000313" key="1">
    <source>
        <dbReference type="EMBL" id="KAK1419570.1"/>
    </source>
</evidence>
<gene>
    <name evidence="1" type="ORF">QVD17_28763</name>
</gene>
<comment type="caution">
    <text evidence="1">The sequence shown here is derived from an EMBL/GenBank/DDBJ whole genome shotgun (WGS) entry which is preliminary data.</text>
</comment>
<dbReference type="Proteomes" id="UP001229421">
    <property type="component" value="Unassembled WGS sequence"/>
</dbReference>
<dbReference type="EMBL" id="JAUHHV010000007">
    <property type="protein sequence ID" value="KAK1419570.1"/>
    <property type="molecule type" value="Genomic_DNA"/>
</dbReference>
<name>A0AAD8KAZ2_TARER</name>
<organism evidence="1 2">
    <name type="scientific">Tagetes erecta</name>
    <name type="common">African marigold</name>
    <dbReference type="NCBI Taxonomy" id="13708"/>
    <lineage>
        <taxon>Eukaryota</taxon>
        <taxon>Viridiplantae</taxon>
        <taxon>Streptophyta</taxon>
        <taxon>Embryophyta</taxon>
        <taxon>Tracheophyta</taxon>
        <taxon>Spermatophyta</taxon>
        <taxon>Magnoliopsida</taxon>
        <taxon>eudicotyledons</taxon>
        <taxon>Gunneridae</taxon>
        <taxon>Pentapetalae</taxon>
        <taxon>asterids</taxon>
        <taxon>campanulids</taxon>
        <taxon>Asterales</taxon>
        <taxon>Asteraceae</taxon>
        <taxon>Asteroideae</taxon>
        <taxon>Heliantheae alliance</taxon>
        <taxon>Tageteae</taxon>
        <taxon>Tagetes</taxon>
    </lineage>
</organism>
<sequence length="99" mass="10678">MEEKNEVKIRVPIKQRTKGRPKCLKSACEIATSQAISLAGKKPRNCGFCKEPGHTQRICGLYIQSIKNKERSSSSSTGQASSSSAEVDSIVSAVDPIVL</sequence>
<proteinExistence type="predicted"/>
<protein>
    <submittedName>
        <fullName evidence="1">Uncharacterized protein</fullName>
    </submittedName>
</protein>